<accession>A0A8T2ZMW7</accession>
<evidence type="ECO:0000256" key="1">
    <source>
        <dbReference type="SAM" id="MobiDB-lite"/>
    </source>
</evidence>
<feature type="region of interest" description="Disordered" evidence="1">
    <location>
        <begin position="137"/>
        <end position="159"/>
    </location>
</feature>
<feature type="compositionally biased region" description="Basic and acidic residues" evidence="1">
    <location>
        <begin position="146"/>
        <end position="157"/>
    </location>
</feature>
<evidence type="ECO:0000313" key="3">
    <source>
        <dbReference type="Proteomes" id="UP000807159"/>
    </source>
</evidence>
<comment type="caution">
    <text evidence="2">The sequence shown here is derived from an EMBL/GenBank/DDBJ whole genome shotgun (WGS) entry which is preliminary data.</text>
</comment>
<dbReference type="Proteomes" id="UP000807159">
    <property type="component" value="Chromosome 1"/>
</dbReference>
<dbReference type="EMBL" id="JACEGQ020000001">
    <property type="protein sequence ID" value="KAH8518631.1"/>
    <property type="molecule type" value="Genomic_DNA"/>
</dbReference>
<name>A0A8T2ZMW7_POPDE</name>
<proteinExistence type="predicted"/>
<sequence length="179" mass="19497">MAALFLAKRAVINISRASSKDHPRCVVSANRAYFSTAFQRAQGTSVAAETRRETNSPDRTPGKSYSATNDPTRQGLYEAKQQAVDPDEYTGVGASQFVADTAKEGVRKVTQVADTSAKETMDGAREAAKEANQKIRETVGGGNDDSNSHDHNSHDKNNNNVEDLVFVEVHNLMDQLLIQ</sequence>
<feature type="compositionally biased region" description="Polar residues" evidence="1">
    <location>
        <begin position="63"/>
        <end position="72"/>
    </location>
</feature>
<feature type="region of interest" description="Disordered" evidence="1">
    <location>
        <begin position="43"/>
        <end position="72"/>
    </location>
</feature>
<reference evidence="2" key="1">
    <citation type="journal article" date="2021" name="J. Hered.">
        <title>Genome Assembly of Salicaceae Populus deltoides (Eastern Cottonwood) I-69 Based on Nanopore Sequencing and Hi-C Technologies.</title>
        <authorList>
            <person name="Bai S."/>
            <person name="Wu H."/>
            <person name="Zhang J."/>
            <person name="Pan Z."/>
            <person name="Zhao W."/>
            <person name="Li Z."/>
            <person name="Tong C."/>
        </authorList>
    </citation>
    <scope>NUCLEOTIDE SEQUENCE</scope>
    <source>
        <tissue evidence="2">Leaf</tissue>
    </source>
</reference>
<gene>
    <name evidence="2" type="ORF">H0E87_000469</name>
</gene>
<keyword evidence="3" id="KW-1185">Reference proteome</keyword>
<protein>
    <submittedName>
        <fullName evidence="2">Uncharacterized protein</fullName>
    </submittedName>
</protein>
<dbReference type="AlphaFoldDB" id="A0A8T2ZMW7"/>
<evidence type="ECO:0000313" key="2">
    <source>
        <dbReference type="EMBL" id="KAH8518631.1"/>
    </source>
</evidence>
<organism evidence="2 3">
    <name type="scientific">Populus deltoides</name>
    <name type="common">Eastern poplar</name>
    <name type="synonym">Eastern cottonwood</name>
    <dbReference type="NCBI Taxonomy" id="3696"/>
    <lineage>
        <taxon>Eukaryota</taxon>
        <taxon>Viridiplantae</taxon>
        <taxon>Streptophyta</taxon>
        <taxon>Embryophyta</taxon>
        <taxon>Tracheophyta</taxon>
        <taxon>Spermatophyta</taxon>
        <taxon>Magnoliopsida</taxon>
        <taxon>eudicotyledons</taxon>
        <taxon>Gunneridae</taxon>
        <taxon>Pentapetalae</taxon>
        <taxon>rosids</taxon>
        <taxon>fabids</taxon>
        <taxon>Malpighiales</taxon>
        <taxon>Salicaceae</taxon>
        <taxon>Saliceae</taxon>
        <taxon>Populus</taxon>
    </lineage>
</organism>